<evidence type="ECO:0000313" key="1">
    <source>
        <dbReference type="EMBL" id="SFQ34425.1"/>
    </source>
</evidence>
<evidence type="ECO:0000313" key="2">
    <source>
        <dbReference type="Proteomes" id="UP000198784"/>
    </source>
</evidence>
<reference evidence="2" key="1">
    <citation type="submission" date="2016-10" db="EMBL/GenBank/DDBJ databases">
        <authorList>
            <person name="Varghese N."/>
            <person name="Submissions S."/>
        </authorList>
    </citation>
    <scope>NUCLEOTIDE SEQUENCE [LARGE SCALE GENOMIC DNA]</scope>
    <source>
        <strain evidence="2">DSM 17834</strain>
    </source>
</reference>
<sequence>MNAKTSSHEDSVLLSQDEISEYLAAFGGKEVYLREAVLLLPVEKVYALLDINLRSLWEASREIRGGLPTSKTALKYLLKSESDVSIKAQQKFIRAVPMSRQSTELSIAQMENGFTVPTVTCWLGLLELSRLNPVAMDYWKDKLYTLSELSGQVIRSLPDKRDRFFAYTSSGVVALLGCPASRRSMLDLINDLSEDELVQSRALAQLMSADSLATLLRLAAWFMADSQVANWEFEVEEGTQNVIRATWVIPKWCASTQSWSNPMQAALEKLASLAGLTKKRPGPVTYLGKLWAAHDGMEPESRIRLLRNWVQLKGGRPSFQMLLDLIRVSYDLHIKERGELPLDATAGYWEGACIFRFAETMSIVIRDLQHAGWPTELLISLMDVYDTEYRTARHLLGKPIEN</sequence>
<accession>A0A1I5XR20</accession>
<dbReference type="Proteomes" id="UP000198784">
    <property type="component" value="Unassembled WGS sequence"/>
</dbReference>
<name>A0A1I5XR20_9PSED</name>
<protein>
    <submittedName>
        <fullName evidence="1">Uncharacterized protein</fullName>
    </submittedName>
</protein>
<proteinExistence type="predicted"/>
<gene>
    <name evidence="1" type="ORF">SAMN05216190_1744</name>
</gene>
<dbReference type="RefSeq" id="WP_090506134.1">
    <property type="nucleotide sequence ID" value="NZ_FOWX01000074.1"/>
</dbReference>
<dbReference type="OrthoDB" id="6853573at2"/>
<keyword evidence="2" id="KW-1185">Reference proteome</keyword>
<organism evidence="1 2">
    <name type="scientific">Pseudomonas borbori</name>
    <dbReference type="NCBI Taxonomy" id="289003"/>
    <lineage>
        <taxon>Bacteria</taxon>
        <taxon>Pseudomonadati</taxon>
        <taxon>Pseudomonadota</taxon>
        <taxon>Gammaproteobacteria</taxon>
        <taxon>Pseudomonadales</taxon>
        <taxon>Pseudomonadaceae</taxon>
        <taxon>Pseudomonas</taxon>
    </lineage>
</organism>
<dbReference type="EMBL" id="FOWX01000074">
    <property type="protein sequence ID" value="SFQ34425.1"/>
    <property type="molecule type" value="Genomic_DNA"/>
</dbReference>
<dbReference type="AlphaFoldDB" id="A0A1I5XR20"/>